<dbReference type="PROSITE" id="PS00149">
    <property type="entry name" value="SULFATASE_2"/>
    <property type="match status" value="1"/>
</dbReference>
<dbReference type="RefSeq" id="WP_276266027.1">
    <property type="nucleotide sequence ID" value="NZ_JARJLM010000328.1"/>
</dbReference>
<sequence>MHWKAVVSLALGGLLPVTAFSDGSAREAAQPQPVRAARPNIVMILADDLGYSDIGAMGGEIDTPNLDALAASGRILTNYHTGATCSPTRAMLMSGTDHHLAGLGSMAEVNATAISTNTAPWGKQNTYNYEHAPDGYEGYLNERVPSLPQLLKDGGYHTYMAGKWHLASTPADPAANAGRRTVLRPASFPNAKGFERSFALLQGAGSHFAQVPGKPIVADLASSYTEDDKPVSLPPDFYASKNYTDKLISYIDENRHDGKPFFAYLAFTAPHWPLQAPDADIARYGGRYDEGYEAIRARRIAKQKKLGLIPADFTPSPGLPQLQGHPRWADLTKQQRAMEARKMEVYAAMVENMDRHIGRLIGYLKQRGIYDDTLIVFASDNGAEGGPNFFPNNPNVNNALDNIGRPLSNVTYGERWAEVSATPFRLWKGFSVEGGVTAPLIVRMPRQIRSKPALGDLTHVTDLLPTFLELAGIDHSNSHRKGQFAYPITGRSLVSRLQDRVSSGPRSSDAILADELFTGRYVIQGDWKLVSMQPPFGDNRWQLFNLRRDRGETTDLSEVHPERAARLAAEYEAYAARVGVVHTPLQELRAPAP</sequence>
<organism evidence="7 8">
    <name type="scientific">Cupriavidus basilensis</name>
    <dbReference type="NCBI Taxonomy" id="68895"/>
    <lineage>
        <taxon>Bacteria</taxon>
        <taxon>Pseudomonadati</taxon>
        <taxon>Pseudomonadota</taxon>
        <taxon>Betaproteobacteria</taxon>
        <taxon>Burkholderiales</taxon>
        <taxon>Burkholderiaceae</taxon>
        <taxon>Cupriavidus</taxon>
    </lineage>
</organism>
<keyword evidence="5" id="KW-0732">Signal</keyword>
<evidence type="ECO:0000259" key="6">
    <source>
        <dbReference type="Pfam" id="PF00884"/>
    </source>
</evidence>
<dbReference type="Pfam" id="PF00884">
    <property type="entry name" value="Sulfatase"/>
    <property type="match status" value="1"/>
</dbReference>
<feature type="chain" id="PRO_5046941391" evidence="5">
    <location>
        <begin position="20"/>
        <end position="593"/>
    </location>
</feature>
<evidence type="ECO:0000313" key="7">
    <source>
        <dbReference type="EMBL" id="MDF3835150.1"/>
    </source>
</evidence>
<dbReference type="EMBL" id="JARJLM010000328">
    <property type="protein sequence ID" value="MDF3835150.1"/>
    <property type="molecule type" value="Genomic_DNA"/>
</dbReference>
<dbReference type="CDD" id="cd16025">
    <property type="entry name" value="PAS_like"/>
    <property type="match status" value="1"/>
</dbReference>
<evidence type="ECO:0000256" key="3">
    <source>
        <dbReference type="ARBA" id="ARBA00022801"/>
    </source>
</evidence>
<evidence type="ECO:0000256" key="1">
    <source>
        <dbReference type="ARBA" id="ARBA00008779"/>
    </source>
</evidence>
<dbReference type="InterPro" id="IPR017850">
    <property type="entry name" value="Alkaline_phosphatase_core_sf"/>
</dbReference>
<dbReference type="InterPro" id="IPR050738">
    <property type="entry name" value="Sulfatase"/>
</dbReference>
<protein>
    <submittedName>
        <fullName evidence="7">Arylsulfatase</fullName>
    </submittedName>
</protein>
<dbReference type="Gene3D" id="3.30.1120.10">
    <property type="match status" value="1"/>
</dbReference>
<dbReference type="Proteomes" id="UP001216674">
    <property type="component" value="Unassembled WGS sequence"/>
</dbReference>
<dbReference type="InterPro" id="IPR000917">
    <property type="entry name" value="Sulfatase_N"/>
</dbReference>
<name>A0ABT6ARC5_9BURK</name>
<keyword evidence="2" id="KW-0479">Metal-binding</keyword>
<dbReference type="Gene3D" id="3.40.720.10">
    <property type="entry name" value="Alkaline Phosphatase, subunit A"/>
    <property type="match status" value="1"/>
</dbReference>
<keyword evidence="4" id="KW-0106">Calcium</keyword>
<comment type="caution">
    <text evidence="7">The sequence shown here is derived from an EMBL/GenBank/DDBJ whole genome shotgun (WGS) entry which is preliminary data.</text>
</comment>
<comment type="similarity">
    <text evidence="1">Belongs to the sulfatase family.</text>
</comment>
<feature type="domain" description="Sulfatase N-terminal" evidence="6">
    <location>
        <begin position="39"/>
        <end position="473"/>
    </location>
</feature>
<proteinExistence type="inferred from homology"/>
<keyword evidence="3" id="KW-0378">Hydrolase</keyword>
<dbReference type="PANTHER" id="PTHR42693">
    <property type="entry name" value="ARYLSULFATASE FAMILY MEMBER"/>
    <property type="match status" value="1"/>
</dbReference>
<dbReference type="SUPFAM" id="SSF53649">
    <property type="entry name" value="Alkaline phosphatase-like"/>
    <property type="match status" value="1"/>
</dbReference>
<evidence type="ECO:0000256" key="2">
    <source>
        <dbReference type="ARBA" id="ARBA00022723"/>
    </source>
</evidence>
<evidence type="ECO:0000256" key="4">
    <source>
        <dbReference type="ARBA" id="ARBA00022837"/>
    </source>
</evidence>
<keyword evidence="8" id="KW-1185">Reference proteome</keyword>
<feature type="signal peptide" evidence="5">
    <location>
        <begin position="1"/>
        <end position="19"/>
    </location>
</feature>
<accession>A0ABT6ARC5</accession>
<evidence type="ECO:0000256" key="5">
    <source>
        <dbReference type="SAM" id="SignalP"/>
    </source>
</evidence>
<dbReference type="InterPro" id="IPR024607">
    <property type="entry name" value="Sulfatase_CS"/>
</dbReference>
<evidence type="ECO:0000313" key="8">
    <source>
        <dbReference type="Proteomes" id="UP001216674"/>
    </source>
</evidence>
<gene>
    <name evidence="7" type="ORF">P3W85_19605</name>
</gene>
<dbReference type="PANTHER" id="PTHR42693:SF33">
    <property type="entry name" value="ARYLSULFATASE"/>
    <property type="match status" value="1"/>
</dbReference>
<reference evidence="7 8" key="1">
    <citation type="submission" date="2023-03" db="EMBL/GenBank/DDBJ databases">
        <title>Draft assemblies of triclosan tolerant bacteria isolated from returned activated sludge.</title>
        <authorList>
            <person name="Van Hamelsveld S."/>
        </authorList>
    </citation>
    <scope>NUCLEOTIDE SEQUENCE [LARGE SCALE GENOMIC DNA]</scope>
    <source>
        <strain evidence="7 8">GW210010_S58</strain>
    </source>
</reference>